<reference evidence="3" key="3">
    <citation type="submission" date="2018-10" db="EMBL/GenBank/DDBJ databases">
        <authorList>
            <person name="Hovde B."/>
            <person name="Zhang X."/>
        </authorList>
    </citation>
    <scope>NUCLEOTIDE SEQUENCE [LARGE SCALE GENOMIC DNA]</scope>
    <source>
        <strain evidence="3">UTEX 25</strain>
    </source>
</reference>
<dbReference type="GO" id="GO:0052636">
    <property type="term" value="F:arabinosyltransferase activity"/>
    <property type="evidence" value="ECO:0007669"/>
    <property type="project" value="TreeGrafter"/>
</dbReference>
<accession>A0A087SIH7</accession>
<dbReference type="PANTHER" id="PTHR46936">
    <property type="entry name" value="ARABINOSYLTRANSFERASE XEG113"/>
    <property type="match status" value="1"/>
</dbReference>
<feature type="domain" description="Nucleotide-diphospho-sugar transferase" evidence="1">
    <location>
        <begin position="93"/>
        <end position="143"/>
    </location>
</feature>
<evidence type="ECO:0000313" key="3">
    <source>
        <dbReference type="EMBL" id="RMZ54733.1"/>
    </source>
</evidence>
<reference evidence="2 4" key="1">
    <citation type="journal article" date="2014" name="BMC Genomics">
        <title>Oil accumulation mechanisms of the oleaginous microalga Chlorella protothecoides revealed through its genome, transcriptomes, and proteomes.</title>
        <authorList>
            <person name="Gao C."/>
            <person name="Wang Y."/>
            <person name="Shen Y."/>
            <person name="Yan D."/>
            <person name="He X."/>
            <person name="Dai J."/>
            <person name="Wu Q."/>
        </authorList>
    </citation>
    <scope>NUCLEOTIDE SEQUENCE [LARGE SCALE GENOMIC DNA]</scope>
    <source>
        <strain evidence="2 4">0710</strain>
    </source>
</reference>
<dbReference type="Proteomes" id="UP000028924">
    <property type="component" value="Unassembled WGS sequence"/>
</dbReference>
<dbReference type="OrthoDB" id="540503at2759"/>
<dbReference type="STRING" id="3075.A0A087SIH7"/>
<organism evidence="2 4">
    <name type="scientific">Auxenochlorella protothecoides</name>
    <name type="common">Green microalga</name>
    <name type="synonym">Chlorella protothecoides</name>
    <dbReference type="NCBI Taxonomy" id="3075"/>
    <lineage>
        <taxon>Eukaryota</taxon>
        <taxon>Viridiplantae</taxon>
        <taxon>Chlorophyta</taxon>
        <taxon>core chlorophytes</taxon>
        <taxon>Trebouxiophyceae</taxon>
        <taxon>Chlorellales</taxon>
        <taxon>Chlorellaceae</taxon>
        <taxon>Auxenochlorella</taxon>
    </lineage>
</organism>
<dbReference type="Proteomes" id="UP000279271">
    <property type="component" value="Unassembled WGS sequence"/>
</dbReference>
<name>A0A087SIH7_AUXPR</name>
<dbReference type="KEGG" id="apro:F751_0558"/>
<dbReference type="EMBL" id="QOKY01000173">
    <property type="protein sequence ID" value="RMZ54733.1"/>
    <property type="molecule type" value="Genomic_DNA"/>
</dbReference>
<dbReference type="GeneID" id="23611949"/>
<reference evidence="5" key="2">
    <citation type="journal article" date="2018" name="Algal Res.">
        <title>Characterization of plant carbon substrate utilization by Auxenochlorella protothecoides.</title>
        <authorList>
            <person name="Vogler B.W."/>
            <person name="Starkenburg S.R."/>
            <person name="Sudasinghe N."/>
            <person name="Schambach J.Y."/>
            <person name="Rollin J.A."/>
            <person name="Pattathil S."/>
            <person name="Barry A.N."/>
        </authorList>
    </citation>
    <scope>NUCLEOTIDE SEQUENCE [LARGE SCALE GENOMIC DNA]</scope>
    <source>
        <strain evidence="5">UTEX 25</strain>
    </source>
</reference>
<proteinExistence type="predicted"/>
<protein>
    <recommendedName>
        <fullName evidence="1">Nucleotide-diphospho-sugar transferase domain-containing protein</fullName>
    </recommendedName>
</protein>
<dbReference type="PANTHER" id="PTHR46936:SF1">
    <property type="entry name" value="ARABINOSYLTRANSFERASE XEG113"/>
    <property type="match status" value="1"/>
</dbReference>
<dbReference type="InterPro" id="IPR005069">
    <property type="entry name" value="Nucl-diP-sugar_transferase"/>
</dbReference>
<evidence type="ECO:0000259" key="1">
    <source>
        <dbReference type="Pfam" id="PF03407"/>
    </source>
</evidence>
<reference evidence="3" key="4">
    <citation type="submission" date="2018-11" db="EMBL/GenBank/DDBJ databases">
        <title>Characterization of plant carbon substrate utilization by Auxenochlorella protothecoides.</title>
        <authorList>
            <person name="Vogler B.W."/>
            <person name="Starkenburg S.R."/>
            <person name="Sudasinghe N."/>
            <person name="Schambach J.Y."/>
            <person name="Rollin J.A."/>
            <person name="Pattathil S."/>
            <person name="Barry A.N."/>
        </authorList>
    </citation>
    <scope>NUCLEOTIDE SEQUENCE [LARGE SCALE GENOMIC DNA]</scope>
    <source>
        <strain evidence="3">UTEX 25</strain>
    </source>
</reference>
<gene>
    <name evidence="3" type="ORF">APUTEX25_003111</name>
    <name evidence="2" type="ORF">F751_0558</name>
</gene>
<dbReference type="Pfam" id="PF03407">
    <property type="entry name" value="Nucleotid_trans"/>
    <property type="match status" value="1"/>
</dbReference>
<sequence length="334" mass="36782">MLPPGLPYPPSGQFKGIRAHLLSRDLVELHASSNHLVVTWSDWDNRDFVRNWVYHLHKAGCSALLVGATDTQLLEWLFEAGIPAFLIEQKSPARVSLLRAFSELGTNVILSDVDAVWLRDPIPFMQMEWESAIPSDGRSGERAAFNDLFHRELVQLTRRNDNLASVFRGTLLGGILSTSAFCSGQAYRAGLQQRIHVRPFVVHTPHPGPGEAAEKFVLRELGLWRDLPEHWTHPAGFLTYDNKLPATLWESAPRGALGELAAPLHAESMVVNHQLIQYRNAFIAARVLGGHSVVQPPVWLRGDLAARPKGGLAGTVASAPSAHIPVDAIIDLEA</sequence>
<dbReference type="eggNOG" id="ENOG502QSJ9">
    <property type="taxonomic scope" value="Eukaryota"/>
</dbReference>
<evidence type="ECO:0000313" key="4">
    <source>
        <dbReference type="Proteomes" id="UP000028924"/>
    </source>
</evidence>
<dbReference type="InterPro" id="IPR053250">
    <property type="entry name" value="Glycosyltransferase_77"/>
</dbReference>
<dbReference type="AlphaFoldDB" id="A0A087SIH7"/>
<dbReference type="EMBL" id="KL662119">
    <property type="protein sequence ID" value="KFM25531.1"/>
    <property type="molecule type" value="Genomic_DNA"/>
</dbReference>
<dbReference type="RefSeq" id="XP_011398427.1">
    <property type="nucleotide sequence ID" value="XM_011400125.1"/>
</dbReference>
<evidence type="ECO:0000313" key="2">
    <source>
        <dbReference type="EMBL" id="KFM25531.1"/>
    </source>
</evidence>
<dbReference type="GO" id="GO:0052325">
    <property type="term" value="P:cell wall pectin biosynthetic process"/>
    <property type="evidence" value="ECO:0007669"/>
    <property type="project" value="TreeGrafter"/>
</dbReference>
<evidence type="ECO:0000313" key="5">
    <source>
        <dbReference type="Proteomes" id="UP000279271"/>
    </source>
</evidence>
<keyword evidence="4" id="KW-1185">Reference proteome</keyword>
<dbReference type="GO" id="GO:0005794">
    <property type="term" value="C:Golgi apparatus"/>
    <property type="evidence" value="ECO:0007669"/>
    <property type="project" value="TreeGrafter"/>
</dbReference>